<dbReference type="EMBL" id="BA000036">
    <property type="protein sequence ID" value="BAB99101.1"/>
    <property type="molecule type" value="Genomic_DNA"/>
</dbReference>
<evidence type="ECO:0000313" key="2">
    <source>
        <dbReference type="Proteomes" id="UP000000582"/>
    </source>
</evidence>
<dbReference type="AlphaFoldDB" id="Q8NPV3"/>
<dbReference type="KEGG" id="cgl:Cgl1708"/>
<dbReference type="Proteomes" id="UP000000582">
    <property type="component" value="Chromosome"/>
</dbReference>
<keyword evidence="2" id="KW-1185">Reference proteome</keyword>
<sequence>MRPINSTTSDTERRFTMSKNNAAHPQSVFHIHIPAHTTMHSDRFEHPDNGYGYTIRQDTDAENPMTHHDTKDAALWVHNRPRRGDTVADKPEGNEILDIFAKFICGQHDNDDNPFEVWSDGDSDASLIRTKAYVAEHHPELIFDISAKTITGYSQGDWLDVVCVTTAATCDELIPADSLIDIYRQWAFGDVWTVIPDSQPGLAGIYADDPADALAYYQENFEDEPIWDLLSRHDADKDAAALAAASAAENHALARGTTPVVIRTQDIITNARYLMSDSADDNPEYDRALVELSAYLLSIDLDDRVAAEMTILGRPVPKEG</sequence>
<dbReference type="PATRIC" id="fig|196627.13.peg.1665"/>
<dbReference type="STRING" id="196627.cg1923"/>
<reference evidence="2" key="1">
    <citation type="journal article" date="2003" name="Appl. Microbiol. Biotechnol.">
        <title>The Corynebacterium glutamicum genome: features and impacts on biotechnological processes.</title>
        <authorList>
            <person name="Ikeda M."/>
            <person name="Nakagawa S."/>
        </authorList>
    </citation>
    <scope>NUCLEOTIDE SEQUENCE [LARGE SCALE GENOMIC DNA]</scope>
    <source>
        <strain evidence="2">ATCC 13032 / DSM 20300 / BCRC 11384 / JCM 1318 / LMG 3730 / NCIMB 10025</strain>
    </source>
</reference>
<dbReference type="BioCyc" id="CORYNE:G18NG-11300-MONOMER"/>
<dbReference type="OrthoDB" id="9885652at2"/>
<gene>
    <name evidence="1" type="ordered locus">Cgl1708</name>
</gene>
<dbReference type="eggNOG" id="ENOG50322S9">
    <property type="taxonomic scope" value="Bacteria"/>
</dbReference>
<protein>
    <submittedName>
        <fullName evidence="1">Uncharacterized protein</fullName>
    </submittedName>
</protein>
<evidence type="ECO:0000313" key="1">
    <source>
        <dbReference type="EMBL" id="BAB99101.1"/>
    </source>
</evidence>
<proteinExistence type="predicted"/>
<name>Q8NPV3_CORGL</name>
<organism evidence="1 2">
    <name type="scientific">Corynebacterium glutamicum (strain ATCC 13032 / DSM 20300 / JCM 1318 / BCRC 11384 / CCUG 27702 / LMG 3730 / NBRC 12168 / NCIMB 10025 / NRRL B-2784 / 534)</name>
    <dbReference type="NCBI Taxonomy" id="196627"/>
    <lineage>
        <taxon>Bacteria</taxon>
        <taxon>Bacillati</taxon>
        <taxon>Actinomycetota</taxon>
        <taxon>Actinomycetes</taxon>
        <taxon>Mycobacteriales</taxon>
        <taxon>Corynebacteriaceae</taxon>
        <taxon>Corynebacterium</taxon>
    </lineage>
</organism>
<accession>Q8NPV3</accession>
<dbReference type="HOGENOM" id="CLU_867953_0_0_11"/>